<dbReference type="Proteomes" id="UP000612362">
    <property type="component" value="Unassembled WGS sequence"/>
</dbReference>
<gene>
    <name evidence="4" type="ORF">KSX_13530</name>
</gene>
<evidence type="ECO:0000313" key="5">
    <source>
        <dbReference type="Proteomes" id="UP000612362"/>
    </source>
</evidence>
<dbReference type="PANTHER" id="PTHR10963">
    <property type="entry name" value="GLYCOSYL HYDROLASE-RELATED"/>
    <property type="match status" value="1"/>
</dbReference>
<evidence type="ECO:0000256" key="1">
    <source>
        <dbReference type="ARBA" id="ARBA00006865"/>
    </source>
</evidence>
<comment type="similarity">
    <text evidence="1">Belongs to the glycosyl hydrolase 16 family.</text>
</comment>
<dbReference type="InterPro" id="IPR013320">
    <property type="entry name" value="ConA-like_dom_sf"/>
</dbReference>
<dbReference type="InterPro" id="IPR000421">
    <property type="entry name" value="FA58C"/>
</dbReference>
<dbReference type="InterPro" id="IPR050546">
    <property type="entry name" value="Glycosyl_Hydrlase_16"/>
</dbReference>
<dbReference type="GO" id="GO:0004553">
    <property type="term" value="F:hydrolase activity, hydrolyzing O-glycosyl compounds"/>
    <property type="evidence" value="ECO:0007669"/>
    <property type="project" value="InterPro"/>
</dbReference>
<protein>
    <submittedName>
        <fullName evidence="4">Uncharacterized protein</fullName>
    </submittedName>
</protein>
<dbReference type="PROSITE" id="PS50022">
    <property type="entry name" value="FA58C_3"/>
    <property type="match status" value="1"/>
</dbReference>
<evidence type="ECO:0000259" key="3">
    <source>
        <dbReference type="PROSITE" id="PS51762"/>
    </source>
</evidence>
<dbReference type="Pfam" id="PF00722">
    <property type="entry name" value="Glyco_hydro_16"/>
    <property type="match status" value="1"/>
</dbReference>
<dbReference type="InterPro" id="IPR008979">
    <property type="entry name" value="Galactose-bd-like_sf"/>
</dbReference>
<dbReference type="SUPFAM" id="SSF49785">
    <property type="entry name" value="Galactose-binding domain-like"/>
    <property type="match status" value="1"/>
</dbReference>
<feature type="domain" description="F5/8 type C" evidence="2">
    <location>
        <begin position="1"/>
        <end position="111"/>
    </location>
</feature>
<feature type="domain" description="GH16" evidence="3">
    <location>
        <begin position="124"/>
        <end position="383"/>
    </location>
</feature>
<proteinExistence type="inferred from homology"/>
<comment type="caution">
    <text evidence="4">The sequence shown here is derived from an EMBL/GenBank/DDBJ whole genome shotgun (WGS) entry which is preliminary data.</text>
</comment>
<evidence type="ECO:0000313" key="4">
    <source>
        <dbReference type="EMBL" id="GHO43190.1"/>
    </source>
</evidence>
<dbReference type="CDD" id="cd08023">
    <property type="entry name" value="GH16_laminarinase_like"/>
    <property type="match status" value="1"/>
</dbReference>
<dbReference type="Gene3D" id="2.60.120.260">
    <property type="entry name" value="Galactose-binding domain-like"/>
    <property type="match status" value="1"/>
</dbReference>
<dbReference type="InterPro" id="IPR000757">
    <property type="entry name" value="Beta-glucanase-like"/>
</dbReference>
<name>A0A8J3MSC3_9CHLR</name>
<organism evidence="4 5">
    <name type="scientific">Ktedonospora formicarum</name>
    <dbReference type="NCBI Taxonomy" id="2778364"/>
    <lineage>
        <taxon>Bacteria</taxon>
        <taxon>Bacillati</taxon>
        <taxon>Chloroflexota</taxon>
        <taxon>Ktedonobacteria</taxon>
        <taxon>Ktedonobacterales</taxon>
        <taxon>Ktedonobacteraceae</taxon>
        <taxon>Ktedonospora</taxon>
    </lineage>
</organism>
<dbReference type="GO" id="GO:0005975">
    <property type="term" value="P:carbohydrate metabolic process"/>
    <property type="evidence" value="ECO:0007669"/>
    <property type="project" value="InterPro"/>
</dbReference>
<dbReference type="Pfam" id="PF22633">
    <property type="entry name" value="F5_F8_type_C_2"/>
    <property type="match status" value="1"/>
</dbReference>
<reference evidence="4" key="1">
    <citation type="submission" date="2020-10" db="EMBL/GenBank/DDBJ databases">
        <title>Taxonomic study of unclassified bacteria belonging to the class Ktedonobacteria.</title>
        <authorList>
            <person name="Yabe S."/>
            <person name="Wang C.M."/>
            <person name="Zheng Y."/>
            <person name="Sakai Y."/>
            <person name="Cavaletti L."/>
            <person name="Monciardini P."/>
            <person name="Donadio S."/>
        </authorList>
    </citation>
    <scope>NUCLEOTIDE SEQUENCE</scope>
    <source>
        <strain evidence="4">SOSP1-1</strain>
    </source>
</reference>
<dbReference type="Gene3D" id="2.60.120.200">
    <property type="match status" value="1"/>
</dbReference>
<accession>A0A8J3MSC3</accession>
<dbReference type="PANTHER" id="PTHR10963:SF55">
    <property type="entry name" value="GLYCOSIDE HYDROLASE FAMILY 16 PROTEIN"/>
    <property type="match status" value="1"/>
</dbReference>
<keyword evidence="5" id="KW-1185">Reference proteome</keyword>
<sequence length="383" mass="41901">MDCNASKAVDGKADTRWSTAFVDPQWIQIDLGDGAVIHRVVLNWEAAYGKAYQLQTSNDATTWTTLYSTAQGAGGTETLTVSGSGRYIRLYGTQRGTPYGYSLFEFQVYGTSSTSGNPGGGNTPTAIVTPPPTSGWNMIWNDEFNSASGTAPDANKWSPAVGGGGWGNQELEYYTNNNNAKQDGSGNLVIEARKENSANYQCWYGTCQYTSARLITQHKFEFTHGRVEARIKIPYGQGIWPSIWMMGNDIDTAGWPNNGEIDIFENIGREPGMVHGTVHGPGYSGANGIGGAYTLPGGARVADDYHLFAVEWTTNQIDFFLDGTKYFTVTRATVEQHGKWVYDHPFYLLLNVAVGGTWPGNPDGSSTYPQKMSVDYVRVYQPQ</sequence>
<dbReference type="AlphaFoldDB" id="A0A8J3MSC3"/>
<evidence type="ECO:0000259" key="2">
    <source>
        <dbReference type="PROSITE" id="PS50022"/>
    </source>
</evidence>
<dbReference type="SUPFAM" id="SSF49899">
    <property type="entry name" value="Concanavalin A-like lectins/glucanases"/>
    <property type="match status" value="1"/>
</dbReference>
<dbReference type="PROSITE" id="PS51762">
    <property type="entry name" value="GH16_2"/>
    <property type="match status" value="1"/>
</dbReference>
<dbReference type="EMBL" id="BNJF01000001">
    <property type="protein sequence ID" value="GHO43190.1"/>
    <property type="molecule type" value="Genomic_DNA"/>
</dbReference>